<accession>A0A2M7U1D5</accession>
<feature type="compositionally biased region" description="Pro residues" evidence="1">
    <location>
        <begin position="698"/>
        <end position="710"/>
    </location>
</feature>
<feature type="compositionally biased region" description="Low complexity" evidence="1">
    <location>
        <begin position="711"/>
        <end position="721"/>
    </location>
</feature>
<name>A0A2M7U1D5_9BACT</name>
<evidence type="ECO:0000256" key="1">
    <source>
        <dbReference type="SAM" id="MobiDB-lite"/>
    </source>
</evidence>
<proteinExistence type="predicted"/>
<sequence length="916" mass="99221">MKYYLGVFTLLLIVIFTAPFLSKISRQSFVSDVFAYIPCEEDWECSEGQVCRTSDGRCVTDRTPTNPPAPTNTAAPQQPTSQPTTPPQQPPAGGDKTCWVSGQDQCQPNCQKQVNFSCSDGSNYSHIENCCGGNEGGNNTPTPIPPTPGPGDPTNPPTPVIPACSYTSGIKLQFKHAWLPSAVYSDTIQIREGEPVLVRAVAKPDGSTAIAAGFEFLVNGTVQSPMSAPVTELGYATPIGITSPNAPYTGVVTVKTLVPGFLLTDTNCTSTGQITVLPKLTKPIIPPEYMNPICNSDGWNSTFSWAKPPTDNRMDSFNLRINMTNLWMNNPPEALWFLNDASDQFIVTGNVTTKTSTIIPFRLYDGWSIQSIMANYPGTATADADAISSGNKFMCIPKYTAPTGTCLDDEGNLTDECDLNNWIAEYRRQYGYDGTNAVLNRLNAYPNLVTGENAYDAKDSANQPLELIDLLDFEALRKKLSMPRVATEVPTSPPTPIETEVTEGGYASDDQAVNPAGKDEEKAFDNNPQTLWSIASSSVLLQYDFGIISDGAGSMPVSGQSLSAQNLVPLKPSAENLAGQDAEISRSAIERYYSYIVHSYAITSANNNDTTVSPSSWIFQGSNSNSTTWTTLDTKESQVFTKSERKVFTISNETSYERYRLNISQNGGGTTTQVAELEMYARVVPSPTPTLTPTRLPTQPPTHTPTPSRTPTPTTVTPGPTNTPVPLSALPQLANGNFEQGRTGWVELENSQSTSSSKGKLIFSQNELPANYYFKTLTIPDPTYFAWLGGTGSLESTTSISQVVVLPSGYANIKLKYVYLNVSTEDNCNNDTADILINGTSIKKYPLCKDTVTKNNNGEVNFVNSLVDISANIGTSIELKFEAKLNNSLNSNFLIDHIELCSDDPRAPAGTVKCSQ</sequence>
<organism evidence="2 3">
    <name type="scientific">Candidatus Roizmanbacteria bacterium CG_4_10_14_0_2_um_filter_39_13</name>
    <dbReference type="NCBI Taxonomy" id="1974825"/>
    <lineage>
        <taxon>Bacteria</taxon>
        <taxon>Candidatus Roizmaniibacteriota</taxon>
    </lineage>
</organism>
<evidence type="ECO:0000313" key="2">
    <source>
        <dbReference type="EMBL" id="PIZ63869.1"/>
    </source>
</evidence>
<comment type="caution">
    <text evidence="2">The sequence shown here is derived from an EMBL/GenBank/DDBJ whole genome shotgun (WGS) entry which is preliminary data.</text>
</comment>
<feature type="compositionally biased region" description="Low complexity" evidence="1">
    <location>
        <begin position="71"/>
        <end position="83"/>
    </location>
</feature>
<dbReference type="Gene3D" id="2.60.120.260">
    <property type="entry name" value="Galactose-binding domain-like"/>
    <property type="match status" value="1"/>
</dbReference>
<gene>
    <name evidence="2" type="ORF">COY16_00800</name>
</gene>
<feature type="region of interest" description="Disordered" evidence="1">
    <location>
        <begin position="61"/>
        <end position="98"/>
    </location>
</feature>
<dbReference type="Proteomes" id="UP000228503">
    <property type="component" value="Unassembled WGS sequence"/>
</dbReference>
<feature type="region of interest" description="Disordered" evidence="1">
    <location>
        <begin position="685"/>
        <end position="721"/>
    </location>
</feature>
<evidence type="ECO:0000313" key="3">
    <source>
        <dbReference type="Proteomes" id="UP000228503"/>
    </source>
</evidence>
<dbReference type="EMBL" id="PFOB01000011">
    <property type="protein sequence ID" value="PIZ63869.1"/>
    <property type="molecule type" value="Genomic_DNA"/>
</dbReference>
<reference evidence="3" key="1">
    <citation type="submission" date="2017-09" db="EMBL/GenBank/DDBJ databases">
        <title>Depth-based differentiation of microbial function through sediment-hosted aquifers and enrichment of novel symbionts in the deep terrestrial subsurface.</title>
        <authorList>
            <person name="Probst A.J."/>
            <person name="Ladd B."/>
            <person name="Jarett J.K."/>
            <person name="Geller-Mcgrath D.E."/>
            <person name="Sieber C.M.K."/>
            <person name="Emerson J.B."/>
            <person name="Anantharaman K."/>
            <person name="Thomas B.C."/>
            <person name="Malmstrom R."/>
            <person name="Stieglmeier M."/>
            <person name="Klingl A."/>
            <person name="Woyke T."/>
            <person name="Ryan C.M."/>
            <person name="Banfield J.F."/>
        </authorList>
    </citation>
    <scope>NUCLEOTIDE SEQUENCE [LARGE SCALE GENOMIC DNA]</scope>
</reference>
<dbReference type="AlphaFoldDB" id="A0A2M7U1D5"/>
<protein>
    <submittedName>
        <fullName evidence="2">Uncharacterized protein</fullName>
    </submittedName>
</protein>